<feature type="compositionally biased region" description="Polar residues" evidence="2">
    <location>
        <begin position="2277"/>
        <end position="2288"/>
    </location>
</feature>
<sequence>WPSFKIDPIPPQIFTISNIYDGQYFDSRDVKIAWNEAPDKDLDHYELYIGTDKNNIIGTAVFAATIEASATRECYASLPGGNYWIYMRAYDKLLNFRGLDGKTNAPGHDLNLEENLVSFEIDHEPPVIAYNPNAYPPVSSQYFSPNNDDNDGKKDTTTISYSVTDKSYWRVNYLKQNEVSIEVKGEIIKDGKTVRMWTNKSPPCWQQALWDGTDDKGKIVEDGKYTIKITATDKALNTSTNESQWVAVDTTPPEIKNIVNSGIFSPNSDGEFDEDELKFDLSDNLSPRVSSTIEIIDSGDMFISRIRTGTSPVPTFLTADWDGMMISGDVAPDGKYKYKISAEDLAGNSAVNDLTNIVVDTTPPQINNLTDNIYKLQFKENYGSLDIKFKLIEASGYANVFASVLDAKGSMIQSYSITAEADKQYQVSWNGKDSFGFFVSDNSYIYYRLYAVDCVGNKKYLDSNQLVRVETPYTGILGNIIYSPDGELKIIVPQGALTSEAELSIEMRNTKLKVGENDNITLTYKLLPEGLKFNKPCQILFRYDRSKLNFAGQPVLPFEYINSWKQLSGNFKNDVFNGFIDRSGSYVIGADLTPPDPPIVNQPYTPTKSDLITVSGTAENKALVALDINGNIYTKTVHFPDWIISNIDVLEGENIIYTTAKDAAGNISKPSNKLTVIKDTTPPILNVLNADKLYLSNTVNLSASAHDAQSPTCEVWLSIKGPAQKEVFLKSYENGFNFDWSDSSLSEGTYTYVIRATDFLYNFSEKSGSMIVDKTPPYVMLDPRPINYYLSGNLELWGALDDNNFSSWILDYGAGAKPSSFTEISCGFSSRSFALISNFDTHLLPTGVYTFRLTAYDKAGNANSVVITKNIINSTMYASIFSPGINENIKGSVTVTGSISINPSEFSYYDLLCGGGAEHSSWSAILESNTLPASGDLGQWNTNGLSDGVYTLRLKAVNLGNESFIYDVPVVVDNTSPVSNITFPTSEEVLGGVISIQGTSSDQNFSQYKVEYGEGINPLSWAEIKTSQTPVSTGTSSFVLRTSEDKLADWITGSLNGIYTIRLTTTDKAGNASSSQVSFTVDNSINASLDFPPNDMALGDTIQIKGTASDINFKEYRVEYGNGSNPIVFYPIGNTHTNQVASEVLETWNTKTVSDETYTIRLVVIDKAGNEVKKTTMIIVDNTYPTVSISTPKTGDYLAGTISISGTVYDDNIQSYIIDYQDNANPGDWNYIYSTSEAQNIQYNNIFDWGASSLNGQYAIRIRAADKTGKTSTGEVSAILDNTQPVIAIASPTRESVNTGSMDINGEISDTNLASYSIKYSYGIEPIQFWQLSTGTTSQNGNLFVWPTANVKDGYYTLRFETEDKAGNKSSRDLPIIIDNSPAIAEIQEPADNQIVRGIVDIKGIACDADFTTYNFKGYEISVGTGLVPVQWTTIESLVVPKINETLCNWNTTGLSDGVYTLKLRSQDISGITEKTKAVIVDNTLPTASITSPTQGQTASGIASIVGTASDANIFEYKVYCKPTVSSTWTEIGSGNFSLANLTLATWNSILVGDGSYSIKLWVKDKAGSESEVIRDVTVNNVLAVVNDSASPTIISPNADGIDDVARINYTLSESSPVTVKIYKKPQYNTYKWEAKGVGTRYPRQDFTYTLNASGTNHPVQWFDYALTASGTRYPAQSFNWKVNGGGSENIKISTDMFISTVDPTTGYAPSKWSKDEYPGFNYTADINRSCWYHLYAATYQNKDGGSASAGIKNKTDSLLIDNLNTQYPPVSAAGPSNNWGNFNAVAGKTYIVNAFVHIGESLAEMGYSIPISASDSGIDTINYGGNKSIGVSINLPTPNGGTISGQSTSLGYSGSYSDNQYVSTSLNGSWSGANYSGALTAAYNYTGAAWSSSVSLTNKSCKSGPGSPTNYSESVSSLITVDPDVPSPTFALSGNTNSNVSLSISGANVVGSTSYTVPWNPPSNDPAGNCTPGPGIPTNYSKAISSMIIVPSTVSSPRFTLSGLLNSRVNLRFSDTGTTTTSNPDTTVIASTSYTESWNTSNDPAVVSAGWIKSGDISVPFNYDEASQSLSTNYTSPSSDIVLSGWTVNLKNPIDGTSADVILDGTPSASGSFKVKIADNLLVKTLQFNTLTSSGNRLVEWDGKDNANNFVPDGDYIYYIYAGPNIVKKSGTIKVQKSSEITSLAVSEAFISPNGDGLKDSTSINYTLSQNANSVSAAIKDKAGNTVRTISGSQSIGSHAITWNGKNDSNAIVPDGAYSVIVTAIDASGAARVKSASVTVDNNNPPTSDEDPKLIIGSPQGENKQPSWSPDGLKIAFLSDRSGNIDIWKMNPDGTQAKQITANSATENNPKWSPDGSKIVYSSDRLGELLLSKWNIWEINADGSNPIQITKDQTTFRDDNPSFSPDGKKIVYDSDQDGNFDLWTINTDGSGKSKITSSSEAETKPSWSPDGSKIAYQNQKGIGLFDVKNNNSQQLISQEGAANPSWSKDGTELLYNDNAGNIYSKPAYAGALVGVITYPILNQKLSGLVEIKGTALDTNFEGYKVEYSPNVTPYVWSEIGSSNIPKKDSILAVLNTAPLIDGEYILKLTSWDKAGNNLENSLIVNSDNDNWKLTISSLTQLTTSDAWDIEPTWSPDGSKIAFSSNRSGDYEIYIMNSDGANYINLTNNPAYDGKPKWSPDSTKITFVSDRSGNKDIWTMNSDGSNLKQLTDLTIIDNDPCWSPDSSKIAFSSNRSGNYNIWEINADGSSIPKKITSGEANDIEPSWSKWGIAFTSDRFGNKEIWMIDENGTQEAFRLTNDRNYEPCWSPFAIPLSDGSNRPLITFTSNRQGNPDIFVMDTDGVDQSKSLTDYTNTDCNPAWSPDGAKVAYASFKDGQYDVWVMNFAIKISILSVPSVKQTSDLEIISPKGGKKIENLRPTFEWYGIRGQASYKVVARKDVTNITFLKNISITEASPESGSRPAIAYAIHEFDEGLGKGTWNWKIQALDSNNNVIAETAEENFDTGAANGEGASIWTKYNDTEWDGKNGRGDMVINGIYPFEVVARAGGTTVSGRGKIAVLK</sequence>
<dbReference type="Gene3D" id="2.120.10.30">
    <property type="entry name" value="TolB, C-terminal domain"/>
    <property type="match status" value="4"/>
</dbReference>
<dbReference type="SUPFAM" id="SSF69304">
    <property type="entry name" value="Tricorn protease N-terminal domain"/>
    <property type="match status" value="2"/>
</dbReference>
<dbReference type="Pfam" id="PF12245">
    <property type="entry name" value="Big_3_2"/>
    <property type="match status" value="3"/>
</dbReference>
<name>A0A833L143_UNCSA</name>
<dbReference type="Gene3D" id="2.120.10.60">
    <property type="entry name" value="Tricorn protease N-terminal domain"/>
    <property type="match status" value="1"/>
</dbReference>
<organism evidence="5 6">
    <name type="scientific">Candidatus Saganbacteria bacterium</name>
    <dbReference type="NCBI Taxonomy" id="2575572"/>
    <lineage>
        <taxon>Bacteria</taxon>
        <taxon>Bacillati</taxon>
        <taxon>Saganbacteria</taxon>
    </lineage>
</organism>
<gene>
    <name evidence="5" type="ORF">FD145_857</name>
</gene>
<evidence type="ECO:0000313" key="6">
    <source>
        <dbReference type="Proteomes" id="UP000488506"/>
    </source>
</evidence>
<feature type="domain" description="Ig-like" evidence="3">
    <location>
        <begin position="840"/>
        <end position="865"/>
    </location>
</feature>
<dbReference type="PANTHER" id="PTHR36842:SF1">
    <property type="entry name" value="PROTEIN TOLB"/>
    <property type="match status" value="1"/>
</dbReference>
<protein>
    <submittedName>
        <fullName evidence="5">Fibronectin I domain-containing protein</fullName>
    </submittedName>
</protein>
<evidence type="ECO:0000256" key="1">
    <source>
        <dbReference type="ARBA" id="ARBA00009820"/>
    </source>
</evidence>
<feature type="domain" description="Ig-like" evidence="3">
    <location>
        <begin position="1032"/>
        <end position="1083"/>
    </location>
</feature>
<feature type="region of interest" description="Disordered" evidence="2">
    <location>
        <begin position="2432"/>
        <end position="2453"/>
    </location>
</feature>
<proteinExistence type="inferred from homology"/>
<comment type="caution">
    <text evidence="5">The sequence shown here is derived from an EMBL/GenBank/DDBJ whole genome shotgun (WGS) entry which is preliminary data.</text>
</comment>
<accession>A0A833L143</accession>
<dbReference type="InterPro" id="IPR011659">
    <property type="entry name" value="WD40"/>
</dbReference>
<feature type="domain" description="FlgD/Vpr Ig-like" evidence="4">
    <location>
        <begin position="2201"/>
        <end position="2267"/>
    </location>
</feature>
<dbReference type="EMBL" id="WPAF01000011">
    <property type="protein sequence ID" value="KAF0134214.1"/>
    <property type="molecule type" value="Genomic_DNA"/>
</dbReference>
<reference evidence="5 6" key="1">
    <citation type="submission" date="2019-12" db="EMBL/GenBank/DDBJ databases">
        <authorList>
            <person name="Wolfe R."/>
            <person name="Danczak R."/>
            <person name="Wilkins M."/>
        </authorList>
    </citation>
    <scope>NUCLEOTIDE SEQUENCE [LARGE SCALE GENOMIC DNA]</scope>
    <source>
        <strain evidence="5">X2_MaxBin.013</strain>
    </source>
</reference>
<dbReference type="InterPro" id="IPR011042">
    <property type="entry name" value="6-blade_b-propeller_TolB-like"/>
</dbReference>
<feature type="non-terminal residue" evidence="5">
    <location>
        <position position="1"/>
    </location>
</feature>
<feature type="compositionally biased region" description="Polar residues" evidence="2">
    <location>
        <begin position="2432"/>
        <end position="2441"/>
    </location>
</feature>
<dbReference type="Gene3D" id="2.60.40.10">
    <property type="entry name" value="Immunoglobulins"/>
    <property type="match status" value="4"/>
</dbReference>
<feature type="domain" description="Ig-like" evidence="3">
    <location>
        <begin position="1350"/>
        <end position="1380"/>
    </location>
</feature>
<evidence type="ECO:0000259" key="4">
    <source>
        <dbReference type="Pfam" id="PF13860"/>
    </source>
</evidence>
<dbReference type="Pfam" id="PF13860">
    <property type="entry name" value="FlgD_ig"/>
    <property type="match status" value="1"/>
</dbReference>
<dbReference type="InterPro" id="IPR022038">
    <property type="entry name" value="Ig-like_bact"/>
</dbReference>
<dbReference type="Pfam" id="PF07676">
    <property type="entry name" value="PD40"/>
    <property type="match status" value="10"/>
</dbReference>
<dbReference type="SUPFAM" id="SSF82171">
    <property type="entry name" value="DPP6 N-terminal domain-like"/>
    <property type="match status" value="1"/>
</dbReference>
<feature type="region of interest" description="Disordered" evidence="2">
    <location>
        <begin position="2276"/>
        <end position="2295"/>
    </location>
</feature>
<evidence type="ECO:0000256" key="2">
    <source>
        <dbReference type="SAM" id="MobiDB-lite"/>
    </source>
</evidence>
<comment type="similarity">
    <text evidence="1">Belongs to the TolB family.</text>
</comment>
<dbReference type="Proteomes" id="UP000488506">
    <property type="component" value="Unassembled WGS sequence"/>
</dbReference>
<dbReference type="InterPro" id="IPR025965">
    <property type="entry name" value="FlgD/Vpr_Ig-like"/>
</dbReference>
<dbReference type="InterPro" id="IPR013783">
    <property type="entry name" value="Ig-like_fold"/>
</dbReference>
<dbReference type="Gene3D" id="2.60.40.4070">
    <property type="match status" value="5"/>
</dbReference>
<evidence type="ECO:0000313" key="5">
    <source>
        <dbReference type="EMBL" id="KAF0134214.1"/>
    </source>
</evidence>
<evidence type="ECO:0000259" key="3">
    <source>
        <dbReference type="Pfam" id="PF12245"/>
    </source>
</evidence>
<dbReference type="PANTHER" id="PTHR36842">
    <property type="entry name" value="PROTEIN TOLB HOMOLOG"/>
    <property type="match status" value="1"/>
</dbReference>